<dbReference type="Proteomes" id="UP000580250">
    <property type="component" value="Unassembled WGS sequence"/>
</dbReference>
<dbReference type="EMBL" id="CAJEWN010000304">
    <property type="protein sequence ID" value="CAD2177748.1"/>
    <property type="molecule type" value="Genomic_DNA"/>
</dbReference>
<gene>
    <name evidence="3" type="ORF">MENT_LOCUS29640</name>
</gene>
<comment type="caution">
    <text evidence="3">The sequence shown here is derived from an EMBL/GenBank/DDBJ whole genome shotgun (WGS) entry which is preliminary data.</text>
</comment>
<sequence>MIEFFKTPNEFVFWQEENNGKKAKENSKWKRKLNGRIMRFIFREMTEIEKKLKIEKREEEKDEEKELNNYLNDLLNEEFKWLNLGIKNKIWEWFLKFTKWGKKKVEKNRKFDLNVFKALKKDLLAIDDGIKNCYNLKDPLLKVLQYEDINDPIHQEFRGRIGAQILGSVYNAKQLTMDVLKGMLLSIGGAGAIAAILDLGLWPLVIFLIFSLSGCHICAQLVGIFLYSLTPLVAETFDSLVIKRLLISLDGGKFFPSTLDKFLDDLKGAFKAGIIASAGSLMNNVLAMEVIDIRLGC</sequence>
<reference evidence="3 4" key="1">
    <citation type="submission" date="2020-08" db="EMBL/GenBank/DDBJ databases">
        <authorList>
            <person name="Koutsovoulos G."/>
            <person name="Danchin GJ E."/>
        </authorList>
    </citation>
    <scope>NUCLEOTIDE SEQUENCE [LARGE SCALE GENOMIC DNA]</scope>
</reference>
<evidence type="ECO:0000256" key="2">
    <source>
        <dbReference type="SAM" id="Phobius"/>
    </source>
</evidence>
<proteinExistence type="predicted"/>
<evidence type="ECO:0000256" key="1">
    <source>
        <dbReference type="SAM" id="Coils"/>
    </source>
</evidence>
<keyword evidence="2" id="KW-1133">Transmembrane helix</keyword>
<organism evidence="3 4">
    <name type="scientific">Meloidogyne enterolobii</name>
    <name type="common">Root-knot nematode worm</name>
    <name type="synonym">Meloidogyne mayaguensis</name>
    <dbReference type="NCBI Taxonomy" id="390850"/>
    <lineage>
        <taxon>Eukaryota</taxon>
        <taxon>Metazoa</taxon>
        <taxon>Ecdysozoa</taxon>
        <taxon>Nematoda</taxon>
        <taxon>Chromadorea</taxon>
        <taxon>Rhabditida</taxon>
        <taxon>Tylenchina</taxon>
        <taxon>Tylenchomorpha</taxon>
        <taxon>Tylenchoidea</taxon>
        <taxon>Meloidogynidae</taxon>
        <taxon>Meloidogyninae</taxon>
        <taxon>Meloidogyne</taxon>
    </lineage>
</organism>
<evidence type="ECO:0000313" key="3">
    <source>
        <dbReference type="EMBL" id="CAD2177748.1"/>
    </source>
</evidence>
<protein>
    <submittedName>
        <fullName evidence="3">Uncharacterized protein</fullName>
    </submittedName>
</protein>
<name>A0A6V7VTL0_MELEN</name>
<keyword evidence="2" id="KW-0472">Membrane</keyword>
<accession>A0A6V7VTL0</accession>
<feature type="transmembrane region" description="Helical" evidence="2">
    <location>
        <begin position="179"/>
        <end position="197"/>
    </location>
</feature>
<feature type="coiled-coil region" evidence="1">
    <location>
        <begin position="45"/>
        <end position="77"/>
    </location>
</feature>
<feature type="transmembrane region" description="Helical" evidence="2">
    <location>
        <begin position="203"/>
        <end position="227"/>
    </location>
</feature>
<keyword evidence="1" id="KW-0175">Coiled coil</keyword>
<dbReference type="AlphaFoldDB" id="A0A6V7VTL0"/>
<evidence type="ECO:0000313" key="4">
    <source>
        <dbReference type="Proteomes" id="UP000580250"/>
    </source>
</evidence>
<keyword evidence="2" id="KW-0812">Transmembrane</keyword>